<dbReference type="Proteomes" id="UP000217507">
    <property type="component" value="Plasmid Plasmid3 dna"/>
</dbReference>
<evidence type="ECO:0000313" key="1">
    <source>
        <dbReference type="EMBL" id="BAY73338.1"/>
    </source>
</evidence>
<accession>A0A1Z4KWN3</accession>
<organism evidence="1 2">
    <name type="scientific">Trichormus variabilis NIES-23</name>
    <dbReference type="NCBI Taxonomy" id="1973479"/>
    <lineage>
        <taxon>Bacteria</taxon>
        <taxon>Bacillati</taxon>
        <taxon>Cyanobacteriota</taxon>
        <taxon>Cyanophyceae</taxon>
        <taxon>Nostocales</taxon>
        <taxon>Nostocaceae</taxon>
        <taxon>Trichormus</taxon>
    </lineage>
</organism>
<reference evidence="1 2" key="1">
    <citation type="submission" date="2017-06" db="EMBL/GenBank/DDBJ databases">
        <title>Genome sequencing of cyanobaciteial culture collection at National Institute for Environmental Studies (NIES).</title>
        <authorList>
            <person name="Hirose Y."/>
            <person name="Shimura Y."/>
            <person name="Fujisawa T."/>
            <person name="Nakamura Y."/>
            <person name="Kawachi M."/>
        </authorList>
    </citation>
    <scope>NUCLEOTIDE SEQUENCE [LARGE SCALE GENOMIC DNA]</scope>
    <source>
        <strain evidence="1 2">NIES-23</strain>
        <plasmid evidence="2">Plasmid Plasmid3 dna</plasmid>
    </source>
</reference>
<keyword evidence="1" id="KW-0614">Plasmid</keyword>
<proteinExistence type="predicted"/>
<dbReference type="EMBL" id="AP018219">
    <property type="protein sequence ID" value="BAY73338.1"/>
    <property type="molecule type" value="Genomic_DNA"/>
</dbReference>
<protein>
    <submittedName>
        <fullName evidence="1">Uncharacterized protein</fullName>
    </submittedName>
</protein>
<sequence length="268" mass="30137">MNNTEIINIRLEVVAYSDHELWMGVDETGSLYMTYSAVESILCFGENLARKKLASKKLKALFGEHLKVGKKSVRITNKPENFSVPKNGLVSAMAYEGFLQLVQFEVIEQNPVAINLVIAGLGDSLRSLALEHFGLAINAQQRNQWLTIRNSGKLARRELTDAIKSYLERHCDCSDNYRTFIYINASDALYRAVFGISARQLEQLLGCGRHQSRDKLDMFSLNRLNNAEASVVAQIDHHDIEPLQAIKKVIEFLRLVPIKPEVTLASCA</sequence>
<gene>
    <name evidence="1" type="ORF">NIES23_61660</name>
</gene>
<evidence type="ECO:0000313" key="2">
    <source>
        <dbReference type="Proteomes" id="UP000217507"/>
    </source>
</evidence>
<dbReference type="AlphaFoldDB" id="A0A1Z4KWN3"/>
<name>A0A1Z4KWN3_ANAVA</name>
<geneLocation type="plasmid" evidence="1">
    <name>plasmid3</name>
</geneLocation>